<reference evidence="1" key="1">
    <citation type="submission" date="2022-08" db="EMBL/GenBank/DDBJ databases">
        <authorList>
            <consortium name="DOE Joint Genome Institute"/>
            <person name="Min B."/>
            <person name="Riley R."/>
            <person name="Sierra-Patev S."/>
            <person name="Naranjo-Ortiz M."/>
            <person name="Looney B."/>
            <person name="Konkel Z."/>
            <person name="Slot J.C."/>
            <person name="Sakamoto Y."/>
            <person name="Steenwyk J.L."/>
            <person name="Rokas A."/>
            <person name="Carro J."/>
            <person name="Camarero S."/>
            <person name="Ferreira P."/>
            <person name="Molpeceres G."/>
            <person name="Ruiz-Duenas F.J."/>
            <person name="Serrano A."/>
            <person name="Henrissat B."/>
            <person name="Drula E."/>
            <person name="Hughes K.W."/>
            <person name="Mata J.L."/>
            <person name="Ishikawa N.K."/>
            <person name="Vargas-Isla R."/>
            <person name="Ushijima S."/>
            <person name="Smith C.A."/>
            <person name="Ahrendt S."/>
            <person name="Andreopoulos W."/>
            <person name="He G."/>
            <person name="Labutti K."/>
            <person name="Lipzen A."/>
            <person name="Ng V."/>
            <person name="Sandor L."/>
            <person name="Barry K."/>
            <person name="Martinez A.T."/>
            <person name="Xiao Y."/>
            <person name="Gibbons J.G."/>
            <person name="Terashima K."/>
            <person name="Hibbett D.S."/>
            <person name="Grigoriev I.V."/>
        </authorList>
    </citation>
    <scope>NUCLEOTIDE SEQUENCE</scope>
    <source>
        <strain evidence="1">TFB9207</strain>
    </source>
</reference>
<feature type="non-terminal residue" evidence="1">
    <location>
        <position position="68"/>
    </location>
</feature>
<name>A0AA38NVT1_9AGAR</name>
<evidence type="ECO:0008006" key="3">
    <source>
        <dbReference type="Google" id="ProtNLM"/>
    </source>
</evidence>
<proteinExistence type="predicted"/>
<dbReference type="AlphaFoldDB" id="A0AA38NVT1"/>
<comment type="caution">
    <text evidence="1">The sequence shown here is derived from an EMBL/GenBank/DDBJ whole genome shotgun (WGS) entry which is preliminary data.</text>
</comment>
<evidence type="ECO:0000313" key="1">
    <source>
        <dbReference type="EMBL" id="KAJ3831471.1"/>
    </source>
</evidence>
<keyword evidence="2" id="KW-1185">Reference proteome</keyword>
<dbReference type="EMBL" id="MU807441">
    <property type="protein sequence ID" value="KAJ3831471.1"/>
    <property type="molecule type" value="Genomic_DNA"/>
</dbReference>
<gene>
    <name evidence="1" type="ORF">F5878DRAFT_549526</name>
</gene>
<accession>A0AA38NVT1</accession>
<organism evidence="1 2">
    <name type="scientific">Lentinula raphanica</name>
    <dbReference type="NCBI Taxonomy" id="153919"/>
    <lineage>
        <taxon>Eukaryota</taxon>
        <taxon>Fungi</taxon>
        <taxon>Dikarya</taxon>
        <taxon>Basidiomycota</taxon>
        <taxon>Agaricomycotina</taxon>
        <taxon>Agaricomycetes</taxon>
        <taxon>Agaricomycetidae</taxon>
        <taxon>Agaricales</taxon>
        <taxon>Marasmiineae</taxon>
        <taxon>Omphalotaceae</taxon>
        <taxon>Lentinula</taxon>
    </lineage>
</organism>
<sequence length="68" mass="7846">YDYYAGLEKLYNNLRTAKKIDCYKAFSQMIREWRNLKMFKWGGCGNDAMRAPGDTQLSELAVNCIACP</sequence>
<protein>
    <recommendedName>
        <fullName evidence="3">CxC2-like cysteine cluster KDZ transposase-associated domain-containing protein</fullName>
    </recommendedName>
</protein>
<dbReference type="Proteomes" id="UP001163846">
    <property type="component" value="Unassembled WGS sequence"/>
</dbReference>
<evidence type="ECO:0000313" key="2">
    <source>
        <dbReference type="Proteomes" id="UP001163846"/>
    </source>
</evidence>